<dbReference type="PANTHER" id="PTHR47706:SF4">
    <property type="entry name" value="NMRA-LIKE DOMAIN-CONTAINING PROTEIN"/>
    <property type="match status" value="1"/>
</dbReference>
<organism evidence="5 6">
    <name type="scientific">Aspergillus ellipticus CBS 707.79</name>
    <dbReference type="NCBI Taxonomy" id="1448320"/>
    <lineage>
        <taxon>Eukaryota</taxon>
        <taxon>Fungi</taxon>
        <taxon>Dikarya</taxon>
        <taxon>Ascomycota</taxon>
        <taxon>Pezizomycotina</taxon>
        <taxon>Eurotiomycetes</taxon>
        <taxon>Eurotiomycetidae</taxon>
        <taxon>Eurotiales</taxon>
        <taxon>Aspergillaceae</taxon>
        <taxon>Aspergillus</taxon>
        <taxon>Aspergillus subgen. Circumdati</taxon>
    </lineage>
</organism>
<name>A0A319DQN9_9EURO</name>
<evidence type="ECO:0000313" key="6">
    <source>
        <dbReference type="Proteomes" id="UP000247810"/>
    </source>
</evidence>
<dbReference type="InterPro" id="IPR008030">
    <property type="entry name" value="NmrA-like"/>
</dbReference>
<evidence type="ECO:0000259" key="4">
    <source>
        <dbReference type="Pfam" id="PF05368"/>
    </source>
</evidence>
<sequence>MVKIAIVGGAGNVGREVIDVLLAAKKHEILVLSRSDAPSEEPGVTRVKADYTDPAQLAQVLQGVHTVLSFISPNNDPESMVQRNLIDAAVAAGVKRFAPSEWGPAGLDQTSWYAYKGETRRYLAELNKEKKVLEYTLFQVGWFLNYWTHPYKSSKYVSSTESQIDFANRRAIILEGSENDRMTVTTVQDIANVVARAIEFEGEWPVVGGIRGSSISVGELIALGEKIRGGTPFTIEKVTAQELETENLTTSWAPRFEHPSIPAEQVEFFSKIIHAGIAFAISAGAYNTSDEWNRLLPDYKFAQPEEFLAEAWKGK</sequence>
<keyword evidence="2" id="KW-0521">NADP</keyword>
<dbReference type="GO" id="GO:0016491">
    <property type="term" value="F:oxidoreductase activity"/>
    <property type="evidence" value="ECO:0007669"/>
    <property type="project" value="UniProtKB-KW"/>
</dbReference>
<gene>
    <name evidence="5" type="ORF">BO71DRAFT_341639</name>
</gene>
<dbReference type="InterPro" id="IPR036291">
    <property type="entry name" value="NAD(P)-bd_dom_sf"/>
</dbReference>
<dbReference type="Proteomes" id="UP000247810">
    <property type="component" value="Unassembled WGS sequence"/>
</dbReference>
<accession>A0A319DQN9</accession>
<dbReference type="Gene3D" id="3.40.50.720">
    <property type="entry name" value="NAD(P)-binding Rossmann-like Domain"/>
    <property type="match status" value="1"/>
</dbReference>
<dbReference type="Gene3D" id="3.90.25.10">
    <property type="entry name" value="UDP-galactose 4-epimerase, domain 1"/>
    <property type="match status" value="1"/>
</dbReference>
<dbReference type="VEuPathDB" id="FungiDB:BO71DRAFT_341639"/>
<protein>
    <submittedName>
        <fullName evidence="5">NAD(P)-binding protein</fullName>
    </submittedName>
</protein>
<evidence type="ECO:0000256" key="3">
    <source>
        <dbReference type="ARBA" id="ARBA00023002"/>
    </source>
</evidence>
<dbReference type="PANTHER" id="PTHR47706">
    <property type="entry name" value="NMRA-LIKE FAMILY PROTEIN"/>
    <property type="match status" value="1"/>
</dbReference>
<dbReference type="OrthoDB" id="10000533at2759"/>
<keyword evidence="6" id="KW-1185">Reference proteome</keyword>
<dbReference type="InterPro" id="IPR051609">
    <property type="entry name" value="NmrA/Isoflavone_reductase-like"/>
</dbReference>
<reference evidence="5 6" key="1">
    <citation type="submission" date="2018-02" db="EMBL/GenBank/DDBJ databases">
        <title>The genomes of Aspergillus section Nigri reveals drivers in fungal speciation.</title>
        <authorList>
            <consortium name="DOE Joint Genome Institute"/>
            <person name="Vesth T.C."/>
            <person name="Nybo J."/>
            <person name="Theobald S."/>
            <person name="Brandl J."/>
            <person name="Frisvad J.C."/>
            <person name="Nielsen K.F."/>
            <person name="Lyhne E.K."/>
            <person name="Kogle M.E."/>
            <person name="Kuo A."/>
            <person name="Riley R."/>
            <person name="Clum A."/>
            <person name="Nolan M."/>
            <person name="Lipzen A."/>
            <person name="Salamov A."/>
            <person name="Henrissat B."/>
            <person name="Wiebenga A."/>
            <person name="De vries R.P."/>
            <person name="Grigoriev I.V."/>
            <person name="Mortensen U.H."/>
            <person name="Andersen M.R."/>
            <person name="Baker S.E."/>
        </authorList>
    </citation>
    <scope>NUCLEOTIDE SEQUENCE [LARGE SCALE GENOMIC DNA]</scope>
    <source>
        <strain evidence="5 6">CBS 707.79</strain>
    </source>
</reference>
<proteinExistence type="inferred from homology"/>
<dbReference type="EMBL" id="KZ825798">
    <property type="protein sequence ID" value="PYH99841.1"/>
    <property type="molecule type" value="Genomic_DNA"/>
</dbReference>
<dbReference type="AlphaFoldDB" id="A0A319DQN9"/>
<evidence type="ECO:0000313" key="5">
    <source>
        <dbReference type="EMBL" id="PYH99841.1"/>
    </source>
</evidence>
<feature type="non-terminal residue" evidence="5">
    <location>
        <position position="315"/>
    </location>
</feature>
<dbReference type="SUPFAM" id="SSF51735">
    <property type="entry name" value="NAD(P)-binding Rossmann-fold domains"/>
    <property type="match status" value="1"/>
</dbReference>
<keyword evidence="3" id="KW-0560">Oxidoreductase</keyword>
<feature type="domain" description="NmrA-like" evidence="4">
    <location>
        <begin position="3"/>
        <end position="208"/>
    </location>
</feature>
<evidence type="ECO:0000256" key="2">
    <source>
        <dbReference type="ARBA" id="ARBA00022857"/>
    </source>
</evidence>
<comment type="similarity">
    <text evidence="1">Belongs to the NmrA-type oxidoreductase family. Isoflavone reductase subfamily.</text>
</comment>
<dbReference type="Pfam" id="PF05368">
    <property type="entry name" value="NmrA"/>
    <property type="match status" value="1"/>
</dbReference>
<evidence type="ECO:0000256" key="1">
    <source>
        <dbReference type="ARBA" id="ARBA00005725"/>
    </source>
</evidence>